<evidence type="ECO:0000259" key="2">
    <source>
        <dbReference type="Pfam" id="PF19725"/>
    </source>
</evidence>
<dbReference type="Proteomes" id="UP000887566">
    <property type="component" value="Unplaced"/>
</dbReference>
<keyword evidence="3" id="KW-1185">Reference proteome</keyword>
<evidence type="ECO:0000256" key="1">
    <source>
        <dbReference type="SAM" id="MobiDB-lite"/>
    </source>
</evidence>
<dbReference type="PANTHER" id="PTHR12069:SF0">
    <property type="entry name" value="DNA-DIRECTED RNA POLYMERASE III SUBUNIT RPC5"/>
    <property type="match status" value="1"/>
</dbReference>
<protein>
    <submittedName>
        <fullName evidence="4">DNA-directed RNA polymerase III subunit RPC5 C-terminal domain-containing protein</fullName>
    </submittedName>
</protein>
<sequence length="680" mass="75044">MDVDPSTSAAGQDGDDDEVVQEFDVVLSKDIGSRLYQVQYPLRRADMPFAKETNINARFKSKVEMLEMKVALNTKGTSYCKMKGEQIASTTRSAIKAEEQGKAPFGTLMDYQTLNGVSALGQAGGSYVVGIVKDGVLHITPVAGSFEMRPSFSYLDSEDKKAKNEQEDAMADSATDSESEAAGGSQTIRPRFAREETEQSRKRREASSQHRQKLADEDPWIALQFVRSSEAESSQKRAQISGAIERRSSASPTFESDPGKVLEICIPQSTEDAVKAGELPSSLVPMAHVRKLTIDNQVAALLAKAYVLNWSKLMSLLPEDANPATVVSVLPKYASLVQGCWVLRSEFVHPKGTVSGNSGAPSESLCRARDFVLYRMHKSQSVTRKEVCDALKMSEDDVMDVMNNIGRPGGRRTWLFRLDHDPEFIQKFPEVAKQQEHMWEMKWAEMRQYLLDTSKAATQRKHNRVSSTSRRRRNTSTRSSISISEPVDIKQEIIHNDYPHSQANGDLSPTESTGTPAQMSESTENGSRSSFISPSTVEGHIKQFVYEKLADRRVIALSDLRQLLTLKISESPKGHVLAGVTVTDSALAEQVAAIGAVSLGSKTLGEPVYAYGETGSWPEARRAAIQLLQTKDKFRFATYKNQCAKQMSELPSDDELKKIISDYCTFKSGLYNLKTGSGGS</sequence>
<accession>A0A914WZC4</accession>
<feature type="region of interest" description="Disordered" evidence="1">
    <location>
        <begin position="157"/>
        <end position="214"/>
    </location>
</feature>
<dbReference type="InterPro" id="IPR006886">
    <property type="entry name" value="RNA_pol_III_Rpc5"/>
</dbReference>
<organism evidence="3 4">
    <name type="scientific">Plectus sambesii</name>
    <dbReference type="NCBI Taxonomy" id="2011161"/>
    <lineage>
        <taxon>Eukaryota</taxon>
        <taxon>Metazoa</taxon>
        <taxon>Ecdysozoa</taxon>
        <taxon>Nematoda</taxon>
        <taxon>Chromadorea</taxon>
        <taxon>Plectida</taxon>
        <taxon>Plectina</taxon>
        <taxon>Plectoidea</taxon>
        <taxon>Plectidae</taxon>
        <taxon>Plectus</taxon>
    </lineage>
</organism>
<dbReference type="WBParaSite" id="PSAMB.scaffold584size46490.g7256.t1">
    <property type="protein sequence ID" value="PSAMB.scaffold584size46490.g7256.t1"/>
    <property type="gene ID" value="PSAMB.scaffold584size46490.g7256"/>
</dbReference>
<feature type="region of interest" description="Disordered" evidence="1">
    <location>
        <begin position="454"/>
        <end position="486"/>
    </location>
</feature>
<reference evidence="4" key="1">
    <citation type="submission" date="2022-11" db="UniProtKB">
        <authorList>
            <consortium name="WormBaseParasite"/>
        </authorList>
    </citation>
    <scope>IDENTIFICATION</scope>
</reference>
<dbReference type="GO" id="GO:0005666">
    <property type="term" value="C:RNA polymerase III complex"/>
    <property type="evidence" value="ECO:0007669"/>
    <property type="project" value="TreeGrafter"/>
</dbReference>
<evidence type="ECO:0000313" key="3">
    <source>
        <dbReference type="Proteomes" id="UP000887566"/>
    </source>
</evidence>
<evidence type="ECO:0000313" key="4">
    <source>
        <dbReference type="WBParaSite" id="PSAMB.scaffold584size46490.g7256.t1"/>
    </source>
</evidence>
<dbReference type="AlphaFoldDB" id="A0A914WZC4"/>
<feature type="compositionally biased region" description="Basic and acidic residues" evidence="1">
    <location>
        <begin position="192"/>
        <end position="214"/>
    </location>
</feature>
<feature type="region of interest" description="Disordered" evidence="1">
    <location>
        <begin position="234"/>
        <end position="256"/>
    </location>
</feature>
<dbReference type="PANTHER" id="PTHR12069">
    <property type="entry name" value="DNA-DIRECTED RNA POLYMERASES III 80 KDA POLYPEPTIDE RNA POLYMERASE III SUBUNIT 5"/>
    <property type="match status" value="1"/>
</dbReference>
<feature type="region of interest" description="Disordered" evidence="1">
    <location>
        <begin position="498"/>
        <end position="534"/>
    </location>
</feature>
<feature type="compositionally biased region" description="Acidic residues" evidence="1">
    <location>
        <begin position="167"/>
        <end position="179"/>
    </location>
</feature>
<dbReference type="InterPro" id="IPR045576">
    <property type="entry name" value="RPC5_C"/>
</dbReference>
<feature type="compositionally biased region" description="Polar residues" evidence="1">
    <location>
        <begin position="499"/>
        <end position="534"/>
    </location>
</feature>
<dbReference type="Pfam" id="PF19725">
    <property type="entry name" value="RPC5_C"/>
    <property type="match status" value="1"/>
</dbReference>
<proteinExistence type="predicted"/>
<feature type="compositionally biased region" description="Basic residues" evidence="1">
    <location>
        <begin position="458"/>
        <end position="475"/>
    </location>
</feature>
<dbReference type="Pfam" id="PF04801">
    <property type="entry name" value="RPC5"/>
    <property type="match status" value="1"/>
</dbReference>
<dbReference type="GO" id="GO:0042797">
    <property type="term" value="P:tRNA transcription by RNA polymerase III"/>
    <property type="evidence" value="ECO:0007669"/>
    <property type="project" value="TreeGrafter"/>
</dbReference>
<name>A0A914WZC4_9BILA</name>
<feature type="compositionally biased region" description="Basic and acidic residues" evidence="1">
    <location>
        <begin position="157"/>
        <end position="166"/>
    </location>
</feature>
<feature type="domain" description="DNA-directed RNA polymerase III subunit RPC5 C-terminal" evidence="2">
    <location>
        <begin position="458"/>
        <end position="674"/>
    </location>
</feature>